<evidence type="ECO:0000256" key="5">
    <source>
        <dbReference type="PIRSR" id="PIRSR015582-2"/>
    </source>
</evidence>
<dbReference type="PIRSF" id="PIRSF015582">
    <property type="entry name" value="Cit_lyase_B"/>
    <property type="match status" value="1"/>
</dbReference>
<sequence length="296" mass="34149">MIFKDISFLEKLVEKNDIKEAKKLIKPPKNIPLITTKKRSALMVSGHNVKHLNKIDELPADIVILNLEDGVPKEKKEIAKIMIAIFLSHIEKIDKEIVIRVNSLDEGGIKEIEFLYNFSFNAFRIPKVNSLEDIDNVFLKTEKDIHLSIETKNSFFNLKEFTHPKIKAFYIGIYDLLNSLNISHSIIDINNPLIHNILSNFSLTSHYINITPIGFVYQHYKDLEGFINWCKLQKKLGIKGVGCITPNQCIIANSIFDENLEFAKKIVEKFEKEGPFTINGLYVDEPIYKNYKQLLK</sequence>
<dbReference type="PANTHER" id="PTHR32308">
    <property type="entry name" value="LYASE BETA SUBUNIT, PUTATIVE (AFU_ORTHOLOGUE AFUA_4G13030)-RELATED"/>
    <property type="match status" value="1"/>
</dbReference>
<reference evidence="7 8" key="1">
    <citation type="journal article" date="2011" name="Stand. Genomic Sci.">
        <title>Draft genome sequence of Caminibacter mediatlanticus strain TB-2, an epsilonproteobacterium isolated from a deep-sea hydrothermal vent.</title>
        <authorList>
            <person name="Giovannelli D."/>
            <person name="Ferriera S."/>
            <person name="Johnson J."/>
            <person name="Kravitz S."/>
            <person name="Perez-Rodriguez I."/>
            <person name="Ricci J."/>
            <person name="O'Brien C."/>
            <person name="Voordeckers J.W."/>
            <person name="Bini E."/>
            <person name="Vetriani C."/>
        </authorList>
    </citation>
    <scope>NUCLEOTIDE SEQUENCE [LARGE SCALE GENOMIC DNA]</scope>
    <source>
        <strain evidence="7 8">TB-2</strain>
    </source>
</reference>
<dbReference type="Proteomes" id="UP000003288">
    <property type="component" value="Unassembled WGS sequence"/>
</dbReference>
<evidence type="ECO:0000313" key="7">
    <source>
        <dbReference type="EMBL" id="EDM24406.1"/>
    </source>
</evidence>
<feature type="domain" description="HpcH/HpaI aldolase/citrate lyase" evidence="6">
    <location>
        <begin position="39"/>
        <end position="246"/>
    </location>
</feature>
<comment type="cofactor">
    <cofactor evidence="1">
        <name>Mg(2+)</name>
        <dbReference type="ChEBI" id="CHEBI:18420"/>
    </cofactor>
</comment>
<dbReference type="RefSeq" id="WP_007473310.1">
    <property type="nucleotide sequence ID" value="NZ_ABCJ01000001.1"/>
</dbReference>
<dbReference type="Gene3D" id="3.20.20.60">
    <property type="entry name" value="Phosphoenolpyruvate-binding domains"/>
    <property type="match status" value="1"/>
</dbReference>
<gene>
    <name evidence="7" type="ORF">CMTB2_02783</name>
</gene>
<dbReference type="InterPro" id="IPR040442">
    <property type="entry name" value="Pyrv_kinase-like_dom_sf"/>
</dbReference>
<feature type="binding site" evidence="5">
    <location>
        <position position="150"/>
    </location>
    <ligand>
        <name>Mg(2+)</name>
        <dbReference type="ChEBI" id="CHEBI:18420"/>
    </ligand>
</feature>
<dbReference type="SUPFAM" id="SSF51621">
    <property type="entry name" value="Phosphoenolpyruvate/pyruvate domain"/>
    <property type="match status" value="1"/>
</dbReference>
<comment type="caution">
    <text evidence="7">The sequence shown here is derived from an EMBL/GenBank/DDBJ whole genome shotgun (WGS) entry which is preliminary data.</text>
</comment>
<dbReference type="Pfam" id="PF03328">
    <property type="entry name" value="HpcH_HpaI"/>
    <property type="match status" value="1"/>
</dbReference>
<evidence type="ECO:0000313" key="8">
    <source>
        <dbReference type="Proteomes" id="UP000003288"/>
    </source>
</evidence>
<dbReference type="AlphaFoldDB" id="A0AAI9AIT9"/>
<evidence type="ECO:0000259" key="6">
    <source>
        <dbReference type="Pfam" id="PF03328"/>
    </source>
</evidence>
<evidence type="ECO:0000256" key="4">
    <source>
        <dbReference type="PIRSR" id="PIRSR015582-1"/>
    </source>
</evidence>
<dbReference type="GO" id="GO:0000287">
    <property type="term" value="F:magnesium ion binding"/>
    <property type="evidence" value="ECO:0007669"/>
    <property type="project" value="TreeGrafter"/>
</dbReference>
<dbReference type="GO" id="GO:0006107">
    <property type="term" value="P:oxaloacetate metabolic process"/>
    <property type="evidence" value="ECO:0007669"/>
    <property type="project" value="TreeGrafter"/>
</dbReference>
<dbReference type="InterPro" id="IPR015813">
    <property type="entry name" value="Pyrv/PenolPyrv_kinase-like_dom"/>
</dbReference>
<dbReference type="PANTHER" id="PTHR32308:SF1">
    <property type="entry name" value="HPCH_HPAI ALDOLASE_CITRATE LYASE DOMAIN-CONTAINING PROTEIN"/>
    <property type="match status" value="1"/>
</dbReference>
<dbReference type="InterPro" id="IPR011206">
    <property type="entry name" value="Citrate_lyase_beta/mcl1/mcl2"/>
</dbReference>
<accession>A0AAI9AIT9</accession>
<dbReference type="EMBL" id="ABCJ01000001">
    <property type="protein sequence ID" value="EDM24406.1"/>
    <property type="molecule type" value="Genomic_DNA"/>
</dbReference>
<dbReference type="InterPro" id="IPR005000">
    <property type="entry name" value="Aldolase/citrate-lyase_domain"/>
</dbReference>
<evidence type="ECO:0000256" key="1">
    <source>
        <dbReference type="ARBA" id="ARBA00001946"/>
    </source>
</evidence>
<feature type="binding site" evidence="4">
    <location>
        <position position="150"/>
    </location>
    <ligand>
        <name>substrate</name>
    </ligand>
</feature>
<evidence type="ECO:0000256" key="2">
    <source>
        <dbReference type="ARBA" id="ARBA00022723"/>
    </source>
</evidence>
<organism evidence="7 8">
    <name type="scientific">Caminibacter mediatlanticus TB-2</name>
    <dbReference type="NCBI Taxonomy" id="391592"/>
    <lineage>
        <taxon>Bacteria</taxon>
        <taxon>Pseudomonadati</taxon>
        <taxon>Campylobacterota</taxon>
        <taxon>Epsilonproteobacteria</taxon>
        <taxon>Nautiliales</taxon>
        <taxon>Nautiliaceae</taxon>
        <taxon>Caminibacter</taxon>
    </lineage>
</organism>
<feature type="binding site" evidence="4">
    <location>
        <position position="100"/>
    </location>
    <ligand>
        <name>substrate</name>
    </ligand>
</feature>
<proteinExistence type="predicted"/>
<feature type="binding site" evidence="5">
    <location>
        <position position="175"/>
    </location>
    <ligand>
        <name>Mg(2+)</name>
        <dbReference type="ChEBI" id="CHEBI:18420"/>
    </ligand>
</feature>
<dbReference type="GO" id="GO:0003824">
    <property type="term" value="F:catalytic activity"/>
    <property type="evidence" value="ECO:0007669"/>
    <property type="project" value="InterPro"/>
</dbReference>
<keyword evidence="3 5" id="KW-0460">Magnesium</keyword>
<name>A0AAI9AIT9_9BACT</name>
<evidence type="ECO:0000256" key="3">
    <source>
        <dbReference type="ARBA" id="ARBA00022842"/>
    </source>
</evidence>
<protein>
    <submittedName>
        <fullName evidence="7">HpcH/HpaI aldolase</fullName>
    </submittedName>
</protein>
<keyword evidence="2 5" id="KW-0479">Metal-binding</keyword>